<dbReference type="PANTHER" id="PTHR43618:SF8">
    <property type="entry name" value="7ALPHA-HYDROXYSTEROID DEHYDROGENASE"/>
    <property type="match status" value="1"/>
</dbReference>
<dbReference type="EMBL" id="AQQW01000001">
    <property type="protein sequence ID" value="ETW14547.1"/>
    <property type="molecule type" value="Genomic_DNA"/>
</dbReference>
<proteinExistence type="inferred from homology"/>
<dbReference type="InterPro" id="IPR052178">
    <property type="entry name" value="Sec_Metab_Biosynth_SDR"/>
</dbReference>
<dbReference type="GO" id="GO:0016491">
    <property type="term" value="F:oxidoreductase activity"/>
    <property type="evidence" value="ECO:0007669"/>
    <property type="project" value="UniProtKB-KW"/>
</dbReference>
<sequence>MTNTKSNQRCAVITGCTGSLGGHLARRLMEDGWRVVGVARRTDPELEKLEPFRGVAIDLGTLEAKNSLFDLLKTENPALFVHAAVHYGNPRVLDRNLPEIETMFRVNAHSAFLAFAEYCEAGPMEQFCTFVPINSDAIFHTTATNAAYAASKAALRVLAAGLAERCKTSNGCVATLALGPLADHSKTSQLKALAEKRGISMEALTAEYMRRSNPFLVIEELIDLEACYRCIETIVDLGAMANGMVCRLDGGSAGALI</sequence>
<reference evidence="4 5" key="1">
    <citation type="journal article" date="2014" name="Antonie Van Leeuwenhoek">
        <title>Roseivivax atlanticus sp. nov., isolated from surface seawater of the Atlantic Ocean.</title>
        <authorList>
            <person name="Li G."/>
            <person name="Lai Q."/>
            <person name="Liu X."/>
            <person name="Sun F."/>
            <person name="Shao Z."/>
        </authorList>
    </citation>
    <scope>NUCLEOTIDE SEQUENCE [LARGE SCALE GENOMIC DNA]</scope>
    <source>
        <strain evidence="4 5">22II-s10s</strain>
    </source>
</reference>
<comment type="caution">
    <text evidence="4">The sequence shown here is derived from an EMBL/GenBank/DDBJ whole genome shotgun (WGS) entry which is preliminary data.</text>
</comment>
<organism evidence="4 5">
    <name type="scientific">Roseivivax marinus</name>
    <dbReference type="NCBI Taxonomy" id="1379903"/>
    <lineage>
        <taxon>Bacteria</taxon>
        <taxon>Pseudomonadati</taxon>
        <taxon>Pseudomonadota</taxon>
        <taxon>Alphaproteobacteria</taxon>
        <taxon>Rhodobacterales</taxon>
        <taxon>Roseobacteraceae</taxon>
        <taxon>Roseivivax</taxon>
    </lineage>
</organism>
<dbReference type="PANTHER" id="PTHR43618">
    <property type="entry name" value="7-ALPHA-HYDROXYSTEROID DEHYDROGENASE"/>
    <property type="match status" value="1"/>
</dbReference>
<keyword evidence="5" id="KW-1185">Reference proteome</keyword>
<dbReference type="Pfam" id="PF00106">
    <property type="entry name" value="adh_short"/>
    <property type="match status" value="1"/>
</dbReference>
<evidence type="ECO:0000256" key="3">
    <source>
        <dbReference type="ARBA" id="ARBA00023002"/>
    </source>
</evidence>
<name>W4HP63_9RHOB</name>
<dbReference type="InterPro" id="IPR002347">
    <property type="entry name" value="SDR_fam"/>
</dbReference>
<dbReference type="PROSITE" id="PS00061">
    <property type="entry name" value="ADH_SHORT"/>
    <property type="match status" value="1"/>
</dbReference>
<evidence type="ECO:0000256" key="1">
    <source>
        <dbReference type="ARBA" id="ARBA00006484"/>
    </source>
</evidence>
<dbReference type="eggNOG" id="COG1028">
    <property type="taxonomic scope" value="Bacteria"/>
</dbReference>
<dbReference type="Gene3D" id="3.40.50.720">
    <property type="entry name" value="NAD(P)-binding Rossmann-like Domain"/>
    <property type="match status" value="1"/>
</dbReference>
<dbReference type="SUPFAM" id="SSF51735">
    <property type="entry name" value="NAD(P)-binding Rossmann-fold domains"/>
    <property type="match status" value="1"/>
</dbReference>
<accession>W4HP63</accession>
<dbReference type="Proteomes" id="UP000019063">
    <property type="component" value="Unassembled WGS sequence"/>
</dbReference>
<keyword evidence="3" id="KW-0560">Oxidoreductase</keyword>
<evidence type="ECO:0000313" key="4">
    <source>
        <dbReference type="EMBL" id="ETW14547.1"/>
    </source>
</evidence>
<dbReference type="AlphaFoldDB" id="W4HP63"/>
<dbReference type="InterPro" id="IPR036291">
    <property type="entry name" value="NAD(P)-bd_dom_sf"/>
</dbReference>
<evidence type="ECO:0000256" key="2">
    <source>
        <dbReference type="ARBA" id="ARBA00022857"/>
    </source>
</evidence>
<evidence type="ECO:0000313" key="5">
    <source>
        <dbReference type="Proteomes" id="UP000019063"/>
    </source>
</evidence>
<keyword evidence="2" id="KW-0521">NADP</keyword>
<dbReference type="InterPro" id="IPR020904">
    <property type="entry name" value="Sc_DH/Rdtase_CS"/>
</dbReference>
<dbReference type="STRING" id="1379903.ATO8_01520"/>
<comment type="similarity">
    <text evidence="1">Belongs to the short-chain dehydrogenases/reductases (SDR) family.</text>
</comment>
<protein>
    <submittedName>
        <fullName evidence="4">Dehydrogenase</fullName>
    </submittedName>
</protein>
<gene>
    <name evidence="4" type="ORF">ATO8_01520</name>
</gene>